<reference evidence="7 8" key="1">
    <citation type="submission" date="2018-11" db="EMBL/GenBank/DDBJ databases">
        <title>Draft genome analysis of Rheinheimera mesophila isolated from an industrial waste site.</title>
        <authorList>
            <person name="Yu Q."/>
            <person name="Qi Y."/>
            <person name="Zhang H."/>
            <person name="Lu Y."/>
            <person name="Pu J."/>
        </authorList>
    </citation>
    <scope>NUCLEOTIDE SEQUENCE [LARGE SCALE GENOMIC DNA]</scope>
    <source>
        <strain evidence="7 8">IITR13</strain>
    </source>
</reference>
<feature type="transmembrane region" description="Helical" evidence="6">
    <location>
        <begin position="354"/>
        <end position="373"/>
    </location>
</feature>
<keyword evidence="2" id="KW-1003">Cell membrane</keyword>
<evidence type="ECO:0000313" key="7">
    <source>
        <dbReference type="EMBL" id="RRJ23137.1"/>
    </source>
</evidence>
<protein>
    <submittedName>
        <fullName evidence="7">Lipopolysaccharide biosynthesis protein</fullName>
    </submittedName>
</protein>
<dbReference type="Pfam" id="PF01943">
    <property type="entry name" value="Polysacc_synt"/>
    <property type="match status" value="1"/>
</dbReference>
<accession>A0A3P3QPH6</accession>
<sequence length="469" mass="52327">MNLKKIGAFALGPIGAAFLGLITVPVLAWTFSMEDIGRLNVLNVAVSFALLVSVLGLDQAYVRDYYETDNKSMLLKTCFVPGFLFLLLGTVVTAPFSKDIALFMYGEAKSEFFWITLYCVIAAFVSRFLSLILRMQERGLAYSMSQLIPKLVMLLAVCSIAFAGMSREFLNLQLAFLISTSTVLVTCVWNTRSEWLSAVESKTDSASTTSLLRFGVPLVFSGVIYWGLIATSTLTLRIYAPLSELGLYSITASFAAVAGVFQSIFTVIWAPTVYRWQAENVDMARVYSVSNQVLMAMCVVCALCGMLSWITDYLLPAEYSSVKYLLLGSLIPPLMYTLSEVTSIGIGITKRTHLTIWVTLTAFITNVVISTLLVPLFGAAGAIISNAIAYVIFFIMRTEFSFSVWRVFPRFRMYSFVLLLLGSSLLTIFLGDYYTYGYLGVWFIVLFATLVCFKSDIRYLWHEIKPKIR</sequence>
<organism evidence="7 8">
    <name type="scientific">Rheinheimera mesophila</name>
    <dbReference type="NCBI Taxonomy" id="1547515"/>
    <lineage>
        <taxon>Bacteria</taxon>
        <taxon>Pseudomonadati</taxon>
        <taxon>Pseudomonadota</taxon>
        <taxon>Gammaproteobacteria</taxon>
        <taxon>Chromatiales</taxon>
        <taxon>Chromatiaceae</taxon>
        <taxon>Rheinheimera</taxon>
    </lineage>
</organism>
<evidence type="ECO:0000256" key="6">
    <source>
        <dbReference type="SAM" id="Phobius"/>
    </source>
</evidence>
<dbReference type="PANTHER" id="PTHR30250">
    <property type="entry name" value="PST FAMILY PREDICTED COLANIC ACID TRANSPORTER"/>
    <property type="match status" value="1"/>
</dbReference>
<feature type="transmembrane region" description="Helical" evidence="6">
    <location>
        <begin position="245"/>
        <end position="270"/>
    </location>
</feature>
<keyword evidence="5 6" id="KW-0472">Membrane</keyword>
<feature type="transmembrane region" description="Helical" evidence="6">
    <location>
        <begin position="73"/>
        <end position="92"/>
    </location>
</feature>
<feature type="transmembrane region" description="Helical" evidence="6">
    <location>
        <begin position="379"/>
        <end position="399"/>
    </location>
</feature>
<dbReference type="EMBL" id="RRCF01000001">
    <property type="protein sequence ID" value="RRJ23137.1"/>
    <property type="molecule type" value="Genomic_DNA"/>
</dbReference>
<dbReference type="GO" id="GO:0005886">
    <property type="term" value="C:plasma membrane"/>
    <property type="evidence" value="ECO:0007669"/>
    <property type="project" value="UniProtKB-SubCell"/>
</dbReference>
<keyword evidence="4 6" id="KW-1133">Transmembrane helix</keyword>
<feature type="transmembrane region" description="Helical" evidence="6">
    <location>
        <begin position="112"/>
        <end position="135"/>
    </location>
</feature>
<dbReference type="InterPro" id="IPR050833">
    <property type="entry name" value="Poly_Biosynth_Transport"/>
</dbReference>
<feature type="transmembrane region" description="Helical" evidence="6">
    <location>
        <begin position="211"/>
        <end position="239"/>
    </location>
</feature>
<dbReference type="PANTHER" id="PTHR30250:SF11">
    <property type="entry name" value="O-ANTIGEN TRANSPORTER-RELATED"/>
    <property type="match status" value="1"/>
</dbReference>
<feature type="transmembrane region" description="Helical" evidence="6">
    <location>
        <begin position="291"/>
        <end position="310"/>
    </location>
</feature>
<dbReference type="Proteomes" id="UP000276260">
    <property type="component" value="Unassembled WGS sequence"/>
</dbReference>
<dbReference type="RefSeq" id="WP_046520975.1">
    <property type="nucleotide sequence ID" value="NZ_LAVS01000088.1"/>
</dbReference>
<feature type="transmembrane region" description="Helical" evidence="6">
    <location>
        <begin position="322"/>
        <end position="342"/>
    </location>
</feature>
<feature type="transmembrane region" description="Helical" evidence="6">
    <location>
        <begin position="172"/>
        <end position="190"/>
    </location>
</feature>
<dbReference type="AlphaFoldDB" id="A0A3P3QPH6"/>
<comment type="caution">
    <text evidence="7">The sequence shown here is derived from an EMBL/GenBank/DDBJ whole genome shotgun (WGS) entry which is preliminary data.</text>
</comment>
<feature type="transmembrane region" description="Helical" evidence="6">
    <location>
        <begin position="7"/>
        <end position="29"/>
    </location>
</feature>
<name>A0A3P3QPH6_9GAMM</name>
<dbReference type="OrthoDB" id="103403at2"/>
<proteinExistence type="predicted"/>
<evidence type="ECO:0000256" key="2">
    <source>
        <dbReference type="ARBA" id="ARBA00022475"/>
    </source>
</evidence>
<feature type="transmembrane region" description="Helical" evidence="6">
    <location>
        <begin position="436"/>
        <end position="453"/>
    </location>
</feature>
<gene>
    <name evidence="7" type="ORF">EIK76_03365</name>
</gene>
<evidence type="ECO:0000256" key="4">
    <source>
        <dbReference type="ARBA" id="ARBA00022989"/>
    </source>
</evidence>
<comment type="subcellular location">
    <subcellularLocation>
        <location evidence="1">Cell membrane</location>
        <topology evidence="1">Multi-pass membrane protein</topology>
    </subcellularLocation>
</comment>
<keyword evidence="3 6" id="KW-0812">Transmembrane</keyword>
<evidence type="ECO:0000256" key="1">
    <source>
        <dbReference type="ARBA" id="ARBA00004651"/>
    </source>
</evidence>
<evidence type="ECO:0000256" key="3">
    <source>
        <dbReference type="ARBA" id="ARBA00022692"/>
    </source>
</evidence>
<feature type="transmembrane region" description="Helical" evidence="6">
    <location>
        <begin position="41"/>
        <end position="61"/>
    </location>
</feature>
<keyword evidence="8" id="KW-1185">Reference proteome</keyword>
<dbReference type="InterPro" id="IPR002797">
    <property type="entry name" value="Polysacc_synth"/>
</dbReference>
<feature type="transmembrane region" description="Helical" evidence="6">
    <location>
        <begin position="147"/>
        <end position="166"/>
    </location>
</feature>
<evidence type="ECO:0000313" key="8">
    <source>
        <dbReference type="Proteomes" id="UP000276260"/>
    </source>
</evidence>
<feature type="transmembrane region" description="Helical" evidence="6">
    <location>
        <begin position="411"/>
        <end position="430"/>
    </location>
</feature>
<evidence type="ECO:0000256" key="5">
    <source>
        <dbReference type="ARBA" id="ARBA00023136"/>
    </source>
</evidence>